<proteinExistence type="predicted"/>
<evidence type="ECO:0000313" key="4">
    <source>
        <dbReference type="Proteomes" id="UP000595038"/>
    </source>
</evidence>
<gene>
    <name evidence="2" type="ORF">CHCC16736_2277</name>
    <name evidence="1" type="ORF">I6G80_15345</name>
</gene>
<dbReference type="AlphaFoldDB" id="A0A1Y0YG93"/>
<organism evidence="2 3">
    <name type="scientific">Bacillus licheniformis</name>
    <dbReference type="NCBI Taxonomy" id="1402"/>
    <lineage>
        <taxon>Bacteria</taxon>
        <taxon>Bacillati</taxon>
        <taxon>Bacillota</taxon>
        <taxon>Bacilli</taxon>
        <taxon>Bacillales</taxon>
        <taxon>Bacillaceae</taxon>
        <taxon>Bacillus</taxon>
    </lineage>
</organism>
<name>A0A1Y0YG93_BACLI</name>
<reference evidence="2 3" key="1">
    <citation type="submission" date="2019-06" db="EMBL/GenBank/DDBJ databases">
        <title>Genome sequence analysis of &gt;100 Bacillus licheniformis strains suggests intrinsic resistance to this species.</title>
        <authorList>
            <person name="Wels M."/>
            <person name="Siezen R.J."/>
            <person name="Johansen E."/>
            <person name="Stuer-Lauridsen B."/>
            <person name="Bjerre K."/>
            <person name="Nielsen B.K.K."/>
        </authorList>
    </citation>
    <scope>NUCLEOTIDE SEQUENCE [LARGE SCALE GENOMIC DNA]</scope>
    <source>
        <strain evidence="2 3">BAC-16736</strain>
    </source>
</reference>
<dbReference type="OMA" id="KDEMTHP"/>
<evidence type="ECO:0000313" key="3">
    <source>
        <dbReference type="Proteomes" id="UP000435910"/>
    </source>
</evidence>
<sequence length="91" mass="10915">MADELELFQAYKTLWKNRTMEGEGREALHQAVDDELNDLGTHPRLRKTKHEKYYQSIRRIVNSQLESEMKLKLIECHTERLELLTNEESRE</sequence>
<dbReference type="Proteomes" id="UP000435910">
    <property type="component" value="Unassembled WGS sequence"/>
</dbReference>
<dbReference type="EMBL" id="NILC01000033">
    <property type="protein sequence ID" value="TWL20993.1"/>
    <property type="molecule type" value="Genomic_DNA"/>
</dbReference>
<dbReference type="EMBL" id="CP065647">
    <property type="protein sequence ID" value="QPR71209.1"/>
    <property type="molecule type" value="Genomic_DNA"/>
</dbReference>
<evidence type="ECO:0008006" key="5">
    <source>
        <dbReference type="Google" id="ProtNLM"/>
    </source>
</evidence>
<dbReference type="RefSeq" id="WP_003182714.1">
    <property type="nucleotide sequence ID" value="NZ_BEXU01000027.1"/>
</dbReference>
<dbReference type="Proteomes" id="UP000595038">
    <property type="component" value="Chromosome"/>
</dbReference>
<dbReference type="GeneID" id="92861138"/>
<accession>A0A1Y0YG93</accession>
<protein>
    <recommendedName>
        <fullName evidence="5">YojE</fullName>
    </recommendedName>
</protein>
<evidence type="ECO:0000313" key="2">
    <source>
        <dbReference type="EMBL" id="TWL20993.1"/>
    </source>
</evidence>
<reference evidence="1 4" key="2">
    <citation type="submission" date="2020-12" db="EMBL/GenBank/DDBJ databases">
        <title>FDA dAtabase for Regulatory Grade micrObial Sequences (FDA-ARGOS): Supporting development and validation of Infectious Disease Dx tests.</title>
        <authorList>
            <person name="Nelson B."/>
            <person name="Plummer A."/>
            <person name="Tallon L."/>
            <person name="Sadzewicz L."/>
            <person name="Zhao X."/>
            <person name="Boylan J."/>
            <person name="Ott S."/>
            <person name="Bowen H."/>
            <person name="Vavikolanu K."/>
            <person name="Mehta A."/>
            <person name="Aluvathingal J."/>
            <person name="Nadendla S."/>
            <person name="Myers T."/>
            <person name="Yan Y."/>
            <person name="Sichtig H."/>
        </authorList>
    </citation>
    <scope>NUCLEOTIDE SEQUENCE [LARGE SCALE GENOMIC DNA]</scope>
    <source>
        <strain evidence="1 4">FDAARGOS_923</strain>
    </source>
</reference>
<evidence type="ECO:0000313" key="1">
    <source>
        <dbReference type="EMBL" id="QPR71209.1"/>
    </source>
</evidence>